<dbReference type="CDD" id="cd07035">
    <property type="entry name" value="TPP_PYR_POX_like"/>
    <property type="match status" value="1"/>
</dbReference>
<dbReference type="PANTHER" id="PTHR18968:SF9">
    <property type="entry name" value="3D-(3,5_4)-TRIHYDROXYCYCLOHEXANE-1,2-DIONE HYDROLASE"/>
    <property type="match status" value="1"/>
</dbReference>
<dbReference type="Pfam" id="PF02776">
    <property type="entry name" value="TPP_enzyme_N"/>
    <property type="match status" value="1"/>
</dbReference>
<feature type="domain" description="Thiamine pyrophosphate enzyme N-terminal TPP-binding" evidence="2">
    <location>
        <begin position="32"/>
        <end position="108"/>
    </location>
</feature>
<dbReference type="GO" id="GO:0009097">
    <property type="term" value="P:isoleucine biosynthetic process"/>
    <property type="evidence" value="ECO:0007669"/>
    <property type="project" value="TreeGrafter"/>
</dbReference>
<dbReference type="GO" id="GO:0005948">
    <property type="term" value="C:acetolactate synthase complex"/>
    <property type="evidence" value="ECO:0007669"/>
    <property type="project" value="TreeGrafter"/>
</dbReference>
<protein>
    <recommendedName>
        <fullName evidence="2">Thiamine pyrophosphate enzyme N-terminal TPP-binding domain-containing protein</fullName>
    </recommendedName>
</protein>
<sequence length="139" mass="15231">METIRLTMSQALVKFLNAQYVEFDGKREPFIKGIFTIFGHGNVVGIGQALQENPGRLEVYQGRNEQGMAHAAMAFAKQKHRKQIIACSSSVGPGSANMVTAAATATTSEPNSTSSFCQVTSLLLVSQIQCYNKWNKRMI</sequence>
<dbReference type="Gene3D" id="3.40.50.970">
    <property type="match status" value="1"/>
</dbReference>
<dbReference type="PANTHER" id="PTHR18968">
    <property type="entry name" value="THIAMINE PYROPHOSPHATE ENZYMES"/>
    <property type="match status" value="1"/>
</dbReference>
<dbReference type="InterPro" id="IPR029061">
    <property type="entry name" value="THDP-binding"/>
</dbReference>
<proteinExistence type="inferred from homology"/>
<evidence type="ECO:0000259" key="2">
    <source>
        <dbReference type="Pfam" id="PF02776"/>
    </source>
</evidence>
<gene>
    <name evidence="3" type="ORF">BsIDN1_34180</name>
</gene>
<dbReference type="InterPro" id="IPR045229">
    <property type="entry name" value="TPP_enz"/>
</dbReference>
<dbReference type="EMBL" id="AP021906">
    <property type="protein sequence ID" value="BBP89800.1"/>
    <property type="molecule type" value="Genomic_DNA"/>
</dbReference>
<dbReference type="GO" id="GO:0050660">
    <property type="term" value="F:flavin adenine dinucleotide binding"/>
    <property type="evidence" value="ECO:0007669"/>
    <property type="project" value="TreeGrafter"/>
</dbReference>
<dbReference type="InterPro" id="IPR012001">
    <property type="entry name" value="Thiamin_PyroP_enz_TPP-bd_dom"/>
</dbReference>
<dbReference type="GO" id="GO:0003984">
    <property type="term" value="F:acetolactate synthase activity"/>
    <property type="evidence" value="ECO:0007669"/>
    <property type="project" value="TreeGrafter"/>
</dbReference>
<name>A0A5S9M8A9_BACIA</name>
<dbReference type="SUPFAM" id="SSF52518">
    <property type="entry name" value="Thiamin diphosphate-binding fold (THDP-binding)"/>
    <property type="match status" value="1"/>
</dbReference>
<dbReference type="GO" id="GO:0009099">
    <property type="term" value="P:L-valine biosynthetic process"/>
    <property type="evidence" value="ECO:0007669"/>
    <property type="project" value="TreeGrafter"/>
</dbReference>
<dbReference type="Proteomes" id="UP000464658">
    <property type="component" value="Chromosome"/>
</dbReference>
<evidence type="ECO:0000313" key="3">
    <source>
        <dbReference type="EMBL" id="BBP89800.1"/>
    </source>
</evidence>
<reference evidence="3 4" key="1">
    <citation type="submission" date="2019-12" db="EMBL/GenBank/DDBJ databases">
        <title>Full genome sequence of a Bacillus safensis strain isolated from commercially available natto in Indonesia.</title>
        <authorList>
            <person name="Yoshida M."/>
            <person name="Uomi M."/>
            <person name="Waturangi D."/>
            <person name="Ekaputri J.J."/>
            <person name="Setiamarga D.H.E."/>
        </authorList>
    </citation>
    <scope>NUCLEOTIDE SEQUENCE [LARGE SCALE GENOMIC DNA]</scope>
    <source>
        <strain evidence="3 4">IDN1</strain>
    </source>
</reference>
<evidence type="ECO:0000313" key="4">
    <source>
        <dbReference type="Proteomes" id="UP000464658"/>
    </source>
</evidence>
<dbReference type="AlphaFoldDB" id="A0A5S9M8A9"/>
<dbReference type="GO" id="GO:0030976">
    <property type="term" value="F:thiamine pyrophosphate binding"/>
    <property type="evidence" value="ECO:0007669"/>
    <property type="project" value="InterPro"/>
</dbReference>
<organism evidence="3 4">
    <name type="scientific">Bacillus safensis</name>
    <dbReference type="NCBI Taxonomy" id="561879"/>
    <lineage>
        <taxon>Bacteria</taxon>
        <taxon>Bacillati</taxon>
        <taxon>Bacillota</taxon>
        <taxon>Bacilli</taxon>
        <taxon>Bacillales</taxon>
        <taxon>Bacillaceae</taxon>
        <taxon>Bacillus</taxon>
    </lineage>
</organism>
<evidence type="ECO:0000256" key="1">
    <source>
        <dbReference type="ARBA" id="ARBA00007812"/>
    </source>
</evidence>
<accession>A0A5S9M8A9</accession>
<comment type="similarity">
    <text evidence="1">Belongs to the TPP enzyme family.</text>
</comment>